<dbReference type="AlphaFoldDB" id="A0A4S4LJ97"/>
<dbReference type="Pfam" id="PF05183">
    <property type="entry name" value="RdRP"/>
    <property type="match status" value="1"/>
</dbReference>
<dbReference type="Proteomes" id="UP000310158">
    <property type="component" value="Unassembled WGS sequence"/>
</dbReference>
<dbReference type="Pfam" id="PF25358">
    <property type="entry name" value="PH_fung_RdRP"/>
    <property type="match status" value="1"/>
</dbReference>
<comment type="caution">
    <text evidence="4">The sequence shown here is derived from an EMBL/GenBank/DDBJ whole genome shotgun (WGS) entry which is preliminary data.</text>
</comment>
<dbReference type="PANTHER" id="PTHR23079">
    <property type="entry name" value="RNA-DEPENDENT RNA POLYMERASE"/>
    <property type="match status" value="1"/>
</dbReference>
<dbReference type="EMBL" id="SGPL01000486">
    <property type="protein sequence ID" value="THH12039.1"/>
    <property type="molecule type" value="Genomic_DNA"/>
</dbReference>
<gene>
    <name evidence="4" type="ORF">EW146_g7842</name>
</gene>
<dbReference type="InterPro" id="IPR057503">
    <property type="entry name" value="PH_RdRP"/>
</dbReference>
<comment type="catalytic activity">
    <reaction evidence="1">
        <text>RNA(n) + a ribonucleoside 5'-triphosphate = RNA(n+1) + diphosphate</text>
        <dbReference type="Rhea" id="RHEA:21248"/>
        <dbReference type="Rhea" id="RHEA-COMP:14527"/>
        <dbReference type="Rhea" id="RHEA-COMP:17342"/>
        <dbReference type="ChEBI" id="CHEBI:33019"/>
        <dbReference type="ChEBI" id="CHEBI:61557"/>
        <dbReference type="ChEBI" id="CHEBI:140395"/>
        <dbReference type="EC" id="2.7.7.48"/>
    </reaction>
</comment>
<dbReference type="PANTHER" id="PTHR23079:SF55">
    <property type="entry name" value="RNA-DIRECTED RNA POLYMERASE"/>
    <property type="match status" value="1"/>
</dbReference>
<dbReference type="EC" id="2.7.7.48" evidence="1"/>
<comment type="similarity">
    <text evidence="1">Belongs to the RdRP family.</text>
</comment>
<organism evidence="4 5">
    <name type="scientific">Bondarzewia mesenterica</name>
    <dbReference type="NCBI Taxonomy" id="1095465"/>
    <lineage>
        <taxon>Eukaryota</taxon>
        <taxon>Fungi</taxon>
        <taxon>Dikarya</taxon>
        <taxon>Basidiomycota</taxon>
        <taxon>Agaricomycotina</taxon>
        <taxon>Agaricomycetes</taxon>
        <taxon>Russulales</taxon>
        <taxon>Bondarzewiaceae</taxon>
        <taxon>Bondarzewia</taxon>
    </lineage>
</organism>
<keyword evidence="1" id="KW-0694">RNA-binding</keyword>
<dbReference type="GO" id="GO:0031380">
    <property type="term" value="C:nuclear RNA-directed RNA polymerase complex"/>
    <property type="evidence" value="ECO:0007669"/>
    <property type="project" value="TreeGrafter"/>
</dbReference>
<feature type="domain" description="RdRP-like PH" evidence="3">
    <location>
        <begin position="181"/>
        <end position="300"/>
    </location>
</feature>
<name>A0A4S4LJ97_9AGAM</name>
<dbReference type="GO" id="GO:0003723">
    <property type="term" value="F:RNA binding"/>
    <property type="evidence" value="ECO:0007669"/>
    <property type="project" value="UniProtKB-KW"/>
</dbReference>
<accession>A0A4S4LJ97</accession>
<keyword evidence="1" id="KW-0808">Transferase</keyword>
<dbReference type="InterPro" id="IPR057596">
    <property type="entry name" value="RDRP_core"/>
</dbReference>
<evidence type="ECO:0000313" key="4">
    <source>
        <dbReference type="EMBL" id="THH12039.1"/>
    </source>
</evidence>
<reference evidence="4 5" key="1">
    <citation type="submission" date="2019-02" db="EMBL/GenBank/DDBJ databases">
        <title>Genome sequencing of the rare red list fungi Bondarzewia mesenterica.</title>
        <authorList>
            <person name="Buettner E."/>
            <person name="Kellner H."/>
        </authorList>
    </citation>
    <scope>NUCLEOTIDE SEQUENCE [LARGE SCALE GENOMIC DNA]</scope>
    <source>
        <strain evidence="4 5">DSM 108281</strain>
    </source>
</reference>
<sequence>MELNLTGIKPIATRYDVIKAVEAVLHGPDLFDSNEQLRAKSRLPNFRVYLNTMGQDDAQLSGTVVVSRRMGKRLLQWLSSHAIDVLGLAIQVSLSPHKLSSMLRWTLEKTFYVGPDKERERQDVLQKLDHRLPLDKVQLGIWDVHRPNALAPALRAFSVEYELDHIKKSITYLKLDYDGKSIRIEYGYCNSKTLEYNIVIKFSSIRKIQTVIESGKAYIFIDMLIPPILERRITNSGDDNNRRPRKDRDRIPSLNIVHARVAPYAYHFRILLNNSEDIFRFKQLCRDAKGPRSERVAKMCVYWRDFFSGFQLSQIETWVKSMDWKNAFQVEALLRHGYLNPRELLYDLRGPIDHLCEKRGKNASEILRQLAVVLRARGPGDCSPLQYFEQVCADYESAETMTLPPGTFPCHHITFTPTRLILEGPYVTQSNRVIRHYQEHDPDLVENFIRVDFREENRTSFRWYGNVDATWFLQERVGGTLKNGFELAGRSFQFLAYSNSSLRDYSVWFMSPFEDPVEGRVTAGKIRDSLGDFSSVINQPSKYAARIAQAFTATDPSVKIRMDQWEEMPDLGPEKYLHTDGVGTVSPELADMIWEKLRDNRHDTSLNRVKPSAFQIRFLGYKGIVVVDDRLEGVKMRLRPSMRKFIVSGTQEADIEIARAFDRPNLSHLNRPIVMVLEDLGVRLDAFLALQERAKASVYTAMDSLVNLRSLLEENGLGSRFRLPFILEQLDRLGLGMKPTRVKMAIATPFLGRLVRYAMNHVLRDMKHHARIPVPNSYLLVGVADEGHAYINEGVDPDDVFTLKEGQIYACVQESPHHEPKWLKGSCVISRSPVVHPGDVRRVWAIGKPPERNICFFRNIRNVVVFPSTGDRSLASCLGGGDLDGISISDMYDVYAKESSLLPTTEVEPASYISGGTRVIETDSTVEDICDFVVEYFNSNPLLSDRHLVIAGKHICLPFDIVLIPILFLCSNQDQSRDGTQDPRCIALAELCSHAVDYPKNGIPVDLDKINLPRMLIPFKPDWKKAEISGPRDADFYESDRALGHMFRNVDLPDLKAPLNILTVPSNPRRPLSDPISVALAPLVQSTLKDQYIRPNGNSPMSAALFSRYARELQYIRMTHTLSDTPEVQLSEEEVVVGTIVANCSDNRWKNERRFRMQLHSGMLVKDIRRQLMTEESRADQADELDEGQLKAVLQNAWKAWDWSLRHAGKEGTNSFRLVVLGVLLDCLKTLGALPN</sequence>
<keyword evidence="1" id="KW-0548">Nucleotidyltransferase</keyword>
<evidence type="ECO:0000313" key="5">
    <source>
        <dbReference type="Proteomes" id="UP000310158"/>
    </source>
</evidence>
<proteinExistence type="inferred from homology"/>
<evidence type="ECO:0000256" key="1">
    <source>
        <dbReference type="RuleBase" id="RU363098"/>
    </source>
</evidence>
<keyword evidence="1" id="KW-0696">RNA-directed RNA polymerase</keyword>
<dbReference type="GO" id="GO:0030422">
    <property type="term" value="P:siRNA processing"/>
    <property type="evidence" value="ECO:0007669"/>
    <property type="project" value="TreeGrafter"/>
</dbReference>
<dbReference type="InterPro" id="IPR007855">
    <property type="entry name" value="RDRP"/>
</dbReference>
<feature type="domain" description="RDRP core" evidence="2">
    <location>
        <begin position="415"/>
        <end position="1050"/>
    </location>
</feature>
<dbReference type="GO" id="GO:0003968">
    <property type="term" value="F:RNA-directed RNA polymerase activity"/>
    <property type="evidence" value="ECO:0007669"/>
    <property type="project" value="UniProtKB-KW"/>
</dbReference>
<keyword evidence="5" id="KW-1185">Reference proteome</keyword>
<evidence type="ECO:0000259" key="3">
    <source>
        <dbReference type="Pfam" id="PF25358"/>
    </source>
</evidence>
<evidence type="ECO:0000259" key="2">
    <source>
        <dbReference type="Pfam" id="PF05183"/>
    </source>
</evidence>
<protein>
    <recommendedName>
        <fullName evidence="1">RNA-dependent RNA polymerase</fullName>
        <ecNumber evidence="1">2.7.7.48</ecNumber>
    </recommendedName>
</protein>
<dbReference type="OrthoDB" id="6513042at2759"/>